<feature type="non-terminal residue" evidence="7">
    <location>
        <position position="1"/>
    </location>
</feature>
<evidence type="ECO:0000256" key="3">
    <source>
        <dbReference type="ARBA" id="ARBA00022737"/>
    </source>
</evidence>
<dbReference type="SUPFAM" id="SSF52058">
    <property type="entry name" value="L domain-like"/>
    <property type="match status" value="1"/>
</dbReference>
<dbReference type="SMART" id="SM00369">
    <property type="entry name" value="LRR_TYP"/>
    <property type="match status" value="6"/>
</dbReference>
<evidence type="ECO:0000256" key="4">
    <source>
        <dbReference type="SAM" id="MobiDB-lite"/>
    </source>
</evidence>
<dbReference type="PROSITE" id="PS51450">
    <property type="entry name" value="LRR"/>
    <property type="match status" value="2"/>
</dbReference>
<evidence type="ECO:0008006" key="8">
    <source>
        <dbReference type="Google" id="ProtNLM"/>
    </source>
</evidence>
<feature type="transmembrane region" description="Helical" evidence="5">
    <location>
        <begin position="535"/>
        <end position="554"/>
    </location>
</feature>
<protein>
    <recommendedName>
        <fullName evidence="8">LRRCT domain-containing protein</fullName>
    </recommendedName>
</protein>
<gene>
    <name evidence="7" type="ORF">g.19483</name>
</gene>
<evidence type="ECO:0000256" key="5">
    <source>
        <dbReference type="SAM" id="Phobius"/>
    </source>
</evidence>
<dbReference type="Gene3D" id="3.80.10.10">
    <property type="entry name" value="Ribonuclease Inhibitor"/>
    <property type="match status" value="1"/>
</dbReference>
<evidence type="ECO:0000256" key="2">
    <source>
        <dbReference type="ARBA" id="ARBA00022729"/>
    </source>
</evidence>
<dbReference type="PANTHER" id="PTHR24366">
    <property type="entry name" value="IG(IMMUNOGLOBULIN) AND LRR(LEUCINE RICH REPEAT) DOMAINS"/>
    <property type="match status" value="1"/>
</dbReference>
<dbReference type="EMBL" id="GEBQ01022754">
    <property type="protein sequence ID" value="JAT17223.1"/>
    <property type="molecule type" value="Transcribed_RNA"/>
</dbReference>
<dbReference type="InterPro" id="IPR032675">
    <property type="entry name" value="LRR_dom_sf"/>
</dbReference>
<accession>A0A1B6L0J9</accession>
<keyword evidence="2 6" id="KW-0732">Signal</keyword>
<organism evidence="7">
    <name type="scientific">Graphocephala atropunctata</name>
    <dbReference type="NCBI Taxonomy" id="36148"/>
    <lineage>
        <taxon>Eukaryota</taxon>
        <taxon>Metazoa</taxon>
        <taxon>Ecdysozoa</taxon>
        <taxon>Arthropoda</taxon>
        <taxon>Hexapoda</taxon>
        <taxon>Insecta</taxon>
        <taxon>Pterygota</taxon>
        <taxon>Neoptera</taxon>
        <taxon>Paraneoptera</taxon>
        <taxon>Hemiptera</taxon>
        <taxon>Auchenorrhyncha</taxon>
        <taxon>Membracoidea</taxon>
        <taxon>Cicadellidae</taxon>
        <taxon>Cicadellinae</taxon>
        <taxon>Cicadellini</taxon>
        <taxon>Graphocephala</taxon>
    </lineage>
</organism>
<dbReference type="PANTHER" id="PTHR24366:SF161">
    <property type="entry name" value="TIR DOMAIN-CONTAINING PROTEIN"/>
    <property type="match status" value="1"/>
</dbReference>
<keyword evidence="5" id="KW-1133">Transmembrane helix</keyword>
<sequence>QRSPLPLDMRAYLQLPGLLLCVLCSLAASQSQERVWHTTTAPTPAPTIVSTPQPPPLEQNAPADVEVSVADVSQVVPQESLADPESSPESTEQVDSVVEDDESMVLTEDSAQESVESLSSSETKEKKARKWMSITEDVSSGIEEESGEVEISVEEPSLPEESVEVPKEESEKTMAMSALEVPKNISEMLEAAEEGIPMVQETIISKKTTVYVTITESLADSEPLYVNLTGIRDFTGQERRIVGGCLDLSELDLTGEEAKEVIARMAKHKFHKLDLSHNLIREFPTNTFGPVAFTVKELRLEGNPLLSNVHEEGNMLQRGGLFHLTELRELNLSRCGLKDIDFFTPWNSNHLEMVDLSSNGLSTVPSNLQFFHKLKKLYLDNNPIVEVGELPFALLWNLQVLSMSSCLVSSITSDPFRNMERLKQLSLEGNNLTRIGDIRLSRSSSAVKMYLSNNPWHCACDMLMFIEHYNYAIRDLEYIRCSSPRWLEGLRAAYLTKEILSLDSIDGNCSPPRLYPEVAPAVRHYPPVRAERLEVFAVVVFALAAVFMLVHILWAKRREKVRTDDNREDINYIRIDKKPTFK</sequence>
<dbReference type="Pfam" id="PF13855">
    <property type="entry name" value="LRR_8"/>
    <property type="match status" value="1"/>
</dbReference>
<evidence type="ECO:0000256" key="1">
    <source>
        <dbReference type="ARBA" id="ARBA00022614"/>
    </source>
</evidence>
<keyword evidence="1" id="KW-0433">Leucine-rich repeat</keyword>
<dbReference type="AlphaFoldDB" id="A0A1B6L0J9"/>
<feature type="signal peptide" evidence="6">
    <location>
        <begin position="1"/>
        <end position="29"/>
    </location>
</feature>
<dbReference type="InterPro" id="IPR001611">
    <property type="entry name" value="Leu-rich_rpt"/>
</dbReference>
<feature type="compositionally biased region" description="Low complexity" evidence="4">
    <location>
        <begin position="112"/>
        <end position="121"/>
    </location>
</feature>
<feature type="region of interest" description="Disordered" evidence="4">
    <location>
        <begin position="41"/>
        <end position="60"/>
    </location>
</feature>
<proteinExistence type="predicted"/>
<feature type="region of interest" description="Disordered" evidence="4">
    <location>
        <begin position="78"/>
        <end position="126"/>
    </location>
</feature>
<dbReference type="InterPro" id="IPR003591">
    <property type="entry name" value="Leu-rich_rpt_typical-subtyp"/>
</dbReference>
<evidence type="ECO:0000256" key="6">
    <source>
        <dbReference type="SAM" id="SignalP"/>
    </source>
</evidence>
<keyword evidence="3" id="KW-0677">Repeat</keyword>
<keyword evidence="5" id="KW-0472">Membrane</keyword>
<evidence type="ECO:0000313" key="7">
    <source>
        <dbReference type="EMBL" id="JAT17223.1"/>
    </source>
</evidence>
<feature type="region of interest" description="Disordered" evidence="4">
    <location>
        <begin position="155"/>
        <end position="174"/>
    </location>
</feature>
<keyword evidence="5" id="KW-0812">Transmembrane</keyword>
<name>A0A1B6L0J9_9HEMI</name>
<reference evidence="7" key="1">
    <citation type="submission" date="2015-11" db="EMBL/GenBank/DDBJ databases">
        <title>De novo transcriptome assembly of four potential Pierce s Disease insect vectors from Arizona vineyards.</title>
        <authorList>
            <person name="Tassone E.E."/>
        </authorList>
    </citation>
    <scope>NUCLEOTIDE SEQUENCE</scope>
</reference>
<feature type="chain" id="PRO_5008586997" description="LRRCT domain-containing protein" evidence="6">
    <location>
        <begin position="30"/>
        <end position="582"/>
    </location>
</feature>